<reference evidence="2 3" key="1">
    <citation type="submission" date="2019-03" db="EMBL/GenBank/DDBJ databases">
        <title>Genomic Encyclopedia of Type Strains, Phase IV (KMG-IV): sequencing the most valuable type-strain genomes for metagenomic binning, comparative biology and taxonomic classification.</title>
        <authorList>
            <person name="Goeker M."/>
        </authorList>
    </citation>
    <scope>NUCLEOTIDE SEQUENCE [LARGE SCALE GENOMIC DNA]</scope>
    <source>
        <strain evidence="2 3">DSM 45775</strain>
    </source>
</reference>
<sequence>MMADVPDVRASDAEREIVVERLQRAMGNGRLTVAEFDERVAAAYAATTRGQLAELTKDLPGHLW</sequence>
<accession>A0A4R6UYZ7</accession>
<feature type="domain" description="DUF1707" evidence="1">
    <location>
        <begin position="8"/>
        <end position="60"/>
    </location>
</feature>
<dbReference type="AlphaFoldDB" id="A0A4R6UYZ7"/>
<evidence type="ECO:0000259" key="1">
    <source>
        <dbReference type="Pfam" id="PF08044"/>
    </source>
</evidence>
<comment type="caution">
    <text evidence="2">The sequence shown here is derived from an EMBL/GenBank/DDBJ whole genome shotgun (WGS) entry which is preliminary data.</text>
</comment>
<dbReference type="Pfam" id="PF08044">
    <property type="entry name" value="DUF1707"/>
    <property type="match status" value="1"/>
</dbReference>
<protein>
    <submittedName>
        <fullName evidence="2">Uncharacterized protein DUF1707</fullName>
    </submittedName>
</protein>
<organism evidence="2 3">
    <name type="scientific">Actinomycetospora succinea</name>
    <dbReference type="NCBI Taxonomy" id="663603"/>
    <lineage>
        <taxon>Bacteria</taxon>
        <taxon>Bacillati</taxon>
        <taxon>Actinomycetota</taxon>
        <taxon>Actinomycetes</taxon>
        <taxon>Pseudonocardiales</taxon>
        <taxon>Pseudonocardiaceae</taxon>
        <taxon>Actinomycetospora</taxon>
    </lineage>
</organism>
<dbReference type="Proteomes" id="UP000295705">
    <property type="component" value="Unassembled WGS sequence"/>
</dbReference>
<dbReference type="EMBL" id="SNYO01000007">
    <property type="protein sequence ID" value="TDQ52782.1"/>
    <property type="molecule type" value="Genomic_DNA"/>
</dbReference>
<evidence type="ECO:0000313" key="2">
    <source>
        <dbReference type="EMBL" id="TDQ52782.1"/>
    </source>
</evidence>
<dbReference type="PANTHER" id="PTHR40763">
    <property type="entry name" value="MEMBRANE PROTEIN-RELATED"/>
    <property type="match status" value="1"/>
</dbReference>
<dbReference type="InterPro" id="IPR012551">
    <property type="entry name" value="DUF1707_SHOCT-like"/>
</dbReference>
<dbReference type="PANTHER" id="PTHR40763:SF4">
    <property type="entry name" value="DUF1707 DOMAIN-CONTAINING PROTEIN"/>
    <property type="match status" value="1"/>
</dbReference>
<proteinExistence type="predicted"/>
<name>A0A4R6UYZ7_9PSEU</name>
<evidence type="ECO:0000313" key="3">
    <source>
        <dbReference type="Proteomes" id="UP000295705"/>
    </source>
</evidence>
<gene>
    <name evidence="2" type="ORF">EV188_107159</name>
</gene>
<keyword evidence="3" id="KW-1185">Reference proteome</keyword>